<dbReference type="InterPro" id="IPR012341">
    <property type="entry name" value="6hp_glycosidase-like_sf"/>
</dbReference>
<reference evidence="3 4" key="1">
    <citation type="submission" date="2016-03" db="EMBL/GenBank/DDBJ databases">
        <authorList>
            <person name="Ploux O."/>
        </authorList>
    </citation>
    <scope>NUCLEOTIDE SEQUENCE [LARGE SCALE GENOMIC DNA]</scope>
    <source>
        <strain evidence="3 4">UAMH 11012</strain>
    </source>
</reference>
<dbReference type="InterPro" id="IPR052369">
    <property type="entry name" value="UG_Glycosaminoglycan_Hydrolase"/>
</dbReference>
<dbReference type="PANTHER" id="PTHR36845:SF1">
    <property type="entry name" value="HYDROLASE, PUTATIVE (AFU_ORTHOLOGUE AFUA_7G05090)-RELATED"/>
    <property type="match status" value="1"/>
</dbReference>
<proteinExistence type="inferred from homology"/>
<sequence>MTMRTSKKRALSPPSDESAMVSCLKDRTIASNIVLEPKAPPLKSEYLGQVTPPISDTLELNPAVKDILASLYSESTVAKIWGVAERGLDKSTPPILYPEYTKPGSTAYVYRELDFWTSGFFPGSLYLLLERQRKYARALLPSPYSGLPQLPHPLQLQYACKWWTHNLHQNAHLKTTHDLSFMISPWARKAWELEHDEKAYESLLTAAQTLGSRYDANVGCLRSWDTCVTKRYSFTDPTKDFLVIIDNMLNLDLLFWASVELRSPHLYNIAKTHARSTQKHLLRPNSSTFHVVNFDQATGTVKAKFTNQGYSDSSSWSRGQAWAIIGFAQTYGWTGDRSFLETARSCADYFLKRLEESGNAVPPWDFDAPNEDGKRLTDTSAAMIACCGLLLLHRSLTSLGEQSLYLDAALRILSSVCATQLSPPAKFVTSKAEVESVEHGKSSEDGKLVVEMGDGEETILRGATINNYEFAPRRWADHGLVYADYYFLMMGNLLLEMGIGEHFVAK</sequence>
<keyword evidence="1 3" id="KW-0378">Hydrolase</keyword>
<dbReference type="GO" id="GO:0052757">
    <property type="term" value="F:chondroitin hydrolase activity"/>
    <property type="evidence" value="ECO:0007669"/>
    <property type="project" value="TreeGrafter"/>
</dbReference>
<dbReference type="AlphaFoldDB" id="A0A1L7XL05"/>
<dbReference type="Proteomes" id="UP000184330">
    <property type="component" value="Unassembled WGS sequence"/>
</dbReference>
<evidence type="ECO:0000256" key="2">
    <source>
        <dbReference type="ARBA" id="ARBA00038358"/>
    </source>
</evidence>
<dbReference type="GO" id="GO:0000272">
    <property type="term" value="P:polysaccharide catabolic process"/>
    <property type="evidence" value="ECO:0007669"/>
    <property type="project" value="TreeGrafter"/>
</dbReference>
<organism evidence="3 4">
    <name type="scientific">Phialocephala subalpina</name>
    <dbReference type="NCBI Taxonomy" id="576137"/>
    <lineage>
        <taxon>Eukaryota</taxon>
        <taxon>Fungi</taxon>
        <taxon>Dikarya</taxon>
        <taxon>Ascomycota</taxon>
        <taxon>Pezizomycotina</taxon>
        <taxon>Leotiomycetes</taxon>
        <taxon>Helotiales</taxon>
        <taxon>Mollisiaceae</taxon>
        <taxon>Phialocephala</taxon>
        <taxon>Phialocephala fortinii species complex</taxon>
    </lineage>
</organism>
<gene>
    <name evidence="3" type="ORF">PAC_15645</name>
</gene>
<protein>
    <submittedName>
        <fullName evidence="3">Related to glucuronyl hydrolase</fullName>
    </submittedName>
</protein>
<evidence type="ECO:0000313" key="3">
    <source>
        <dbReference type="EMBL" id="CZR65745.1"/>
    </source>
</evidence>
<accession>A0A1L7XL05</accession>
<dbReference type="PANTHER" id="PTHR36845">
    <property type="entry name" value="HYDROLASE, PUTATIVE (AFU_ORTHOLOGUE AFUA_7G05090)-RELATED"/>
    <property type="match status" value="1"/>
</dbReference>
<name>A0A1L7XL05_9HELO</name>
<evidence type="ECO:0000256" key="1">
    <source>
        <dbReference type="ARBA" id="ARBA00022801"/>
    </source>
</evidence>
<comment type="similarity">
    <text evidence="2">Belongs to the glycosyl hydrolase 88 family.</text>
</comment>
<dbReference type="SUPFAM" id="SSF48208">
    <property type="entry name" value="Six-hairpin glycosidases"/>
    <property type="match status" value="1"/>
</dbReference>
<keyword evidence="4" id="KW-1185">Reference proteome</keyword>
<dbReference type="OrthoDB" id="2317065at2759"/>
<dbReference type="Gene3D" id="1.50.10.10">
    <property type="match status" value="1"/>
</dbReference>
<evidence type="ECO:0000313" key="4">
    <source>
        <dbReference type="Proteomes" id="UP000184330"/>
    </source>
</evidence>
<dbReference type="InterPro" id="IPR008928">
    <property type="entry name" value="6-hairpin_glycosidase_sf"/>
</dbReference>
<dbReference type="EMBL" id="FJOG01000033">
    <property type="protein sequence ID" value="CZR65745.1"/>
    <property type="molecule type" value="Genomic_DNA"/>
</dbReference>